<dbReference type="AlphaFoldDB" id="A0A931CWG8"/>
<evidence type="ECO:0000256" key="1">
    <source>
        <dbReference type="ARBA" id="ARBA00022801"/>
    </source>
</evidence>
<keyword evidence="2 4" id="KW-0067">ATP-binding</keyword>
<evidence type="ECO:0000313" key="4">
    <source>
        <dbReference type="EMBL" id="MBG0779049.1"/>
    </source>
</evidence>
<sequence length="263" mass="29748">AAPVWLQDLEQVWAHEIKIRESVMWDSDKQGVQAISRTFFGQILIRQTPLPDPDPEAVLNAMMEGIRQMGLAALPWTRKQMQFRHRVCFLRKQAGLSRLPDLSDTGLTQTLSLWLGPFLTGVRSVRDLKQVDLAGALAALFSWDDRHQVDMLAPSHITVPSGSRIPLSYADNSQVLASPILAVRLQEMFGEIRTPTVASGRIAVTLHLLSPAGRPVQVTKDLENFWKNTYKEVKKDLMGRYPKHFWPDDPLTAVPTRRVKPRK</sequence>
<accession>A0A931CWG8</accession>
<dbReference type="Pfam" id="PF08482">
    <property type="entry name" value="HrpB_C"/>
    <property type="match status" value="1"/>
</dbReference>
<dbReference type="PANTHER" id="PTHR43519">
    <property type="entry name" value="ATP-DEPENDENT RNA HELICASE HRPB"/>
    <property type="match status" value="1"/>
</dbReference>
<dbReference type="EMBL" id="JACCQK010000186">
    <property type="protein sequence ID" value="MBG0779049.1"/>
    <property type="molecule type" value="Genomic_DNA"/>
</dbReference>
<evidence type="ECO:0000313" key="5">
    <source>
        <dbReference type="Proteomes" id="UP000706172"/>
    </source>
</evidence>
<proteinExistence type="predicted"/>
<evidence type="ECO:0000256" key="2">
    <source>
        <dbReference type="ARBA" id="ARBA00022806"/>
    </source>
</evidence>
<comment type="caution">
    <text evidence="4">The sequence shown here is derived from an EMBL/GenBank/DDBJ whole genome shotgun (WGS) entry which is preliminary data.</text>
</comment>
<keyword evidence="1" id="KW-0378">Hydrolase</keyword>
<dbReference type="GO" id="GO:0004386">
    <property type="term" value="F:helicase activity"/>
    <property type="evidence" value="ECO:0007669"/>
    <property type="project" value="UniProtKB-KW"/>
</dbReference>
<dbReference type="GO" id="GO:0016787">
    <property type="term" value="F:hydrolase activity"/>
    <property type="evidence" value="ECO:0007669"/>
    <property type="project" value="UniProtKB-KW"/>
</dbReference>
<dbReference type="InterPro" id="IPR013689">
    <property type="entry name" value="RNA_helicase_ATP-dep_HrpB_C"/>
</dbReference>
<feature type="domain" description="ATP-dependent RNA helicase HrpB C-terminal" evidence="3">
    <location>
        <begin position="114"/>
        <end position="250"/>
    </location>
</feature>
<dbReference type="PANTHER" id="PTHR43519:SF1">
    <property type="entry name" value="ATP-DEPENDENT RNA HELICASE HRPB"/>
    <property type="match status" value="1"/>
</dbReference>
<keyword evidence="2 4" id="KW-0547">Nucleotide-binding</keyword>
<dbReference type="Proteomes" id="UP000706172">
    <property type="component" value="Unassembled WGS sequence"/>
</dbReference>
<keyword evidence="2 4" id="KW-0347">Helicase</keyword>
<feature type="non-terminal residue" evidence="4">
    <location>
        <position position="1"/>
    </location>
</feature>
<organism evidence="4 5">
    <name type="scientific">Desulfotignum balticum</name>
    <dbReference type="NCBI Taxonomy" id="115781"/>
    <lineage>
        <taxon>Bacteria</taxon>
        <taxon>Pseudomonadati</taxon>
        <taxon>Thermodesulfobacteriota</taxon>
        <taxon>Desulfobacteria</taxon>
        <taxon>Desulfobacterales</taxon>
        <taxon>Desulfobacteraceae</taxon>
        <taxon>Desulfotignum</taxon>
    </lineage>
</organism>
<evidence type="ECO:0000259" key="3">
    <source>
        <dbReference type="Pfam" id="PF08482"/>
    </source>
</evidence>
<reference evidence="4" key="1">
    <citation type="submission" date="2020-07" db="EMBL/GenBank/DDBJ databases">
        <title>Severe corrosion of carbon steel in oil field produced water can be linked to methanogenic archaea containing a special type of NiFe hydrogenase.</title>
        <authorList>
            <person name="Lahme S."/>
            <person name="Mand J."/>
            <person name="Longwell J."/>
            <person name="Smith R."/>
            <person name="Enning D."/>
        </authorList>
    </citation>
    <scope>NUCLEOTIDE SEQUENCE</scope>
    <source>
        <strain evidence="4">MIC098Bin6</strain>
    </source>
</reference>
<protein>
    <submittedName>
        <fullName evidence="4">ATP-dependent helicase HrpB</fullName>
    </submittedName>
</protein>
<gene>
    <name evidence="4" type="ORF">H0S81_03895</name>
</gene>
<name>A0A931CWG8_9BACT</name>